<dbReference type="SUPFAM" id="SSF53633">
    <property type="entry name" value="Carbamate kinase-like"/>
    <property type="match status" value="1"/>
</dbReference>
<evidence type="ECO:0000256" key="7">
    <source>
        <dbReference type="ARBA" id="ARBA00022741"/>
    </source>
</evidence>
<evidence type="ECO:0000256" key="8">
    <source>
        <dbReference type="ARBA" id="ARBA00022777"/>
    </source>
</evidence>
<keyword evidence="5" id="KW-0028">Amino-acid biosynthesis</keyword>
<evidence type="ECO:0000256" key="4">
    <source>
        <dbReference type="ARBA" id="ARBA00013059"/>
    </source>
</evidence>
<sequence>MPLIIQKYGGSSLNSVKRIKKVAQRVLQAKKEGNDIVAVVSAMGDTTDELLALALQLDSHPPKRELDMLLSTGEIVSSALLSVALHSLGAKAISFSGSQVRIITNEAHTKARILKIETERILSEIKKGEIVVVAGYQGISLQNTITTLGRGASDTTAVALAAVLKADLCEIYSDVEGVYTADPRIVPQAQKLKHISYEEMLEMASLGAQVIHLRAVEIARRYRVSLHIRSSFSQKEGTIID</sequence>
<evidence type="ECO:0000259" key="12">
    <source>
        <dbReference type="Pfam" id="PF00696"/>
    </source>
</evidence>
<evidence type="ECO:0000256" key="3">
    <source>
        <dbReference type="ARBA" id="ARBA00010122"/>
    </source>
</evidence>
<dbReference type="AlphaFoldDB" id="A0A0F9GJ32"/>
<dbReference type="InterPro" id="IPR036393">
    <property type="entry name" value="AceGlu_kinase-like_sf"/>
</dbReference>
<dbReference type="Gene3D" id="3.40.1160.10">
    <property type="entry name" value="Acetylglutamate kinase-like"/>
    <property type="match status" value="1"/>
</dbReference>
<evidence type="ECO:0000256" key="11">
    <source>
        <dbReference type="ARBA" id="ARBA00047872"/>
    </source>
</evidence>
<dbReference type="NCBIfam" id="TIGR00657">
    <property type="entry name" value="asp_kinases"/>
    <property type="match status" value="1"/>
</dbReference>
<evidence type="ECO:0000256" key="1">
    <source>
        <dbReference type="ARBA" id="ARBA00004986"/>
    </source>
</evidence>
<organism evidence="13">
    <name type="scientific">marine sediment metagenome</name>
    <dbReference type="NCBI Taxonomy" id="412755"/>
    <lineage>
        <taxon>unclassified sequences</taxon>
        <taxon>metagenomes</taxon>
        <taxon>ecological metagenomes</taxon>
    </lineage>
</organism>
<dbReference type="FunFam" id="3.40.1160.10:FF:000002">
    <property type="entry name" value="Aspartokinase"/>
    <property type="match status" value="1"/>
</dbReference>
<dbReference type="InterPro" id="IPR041740">
    <property type="entry name" value="AKii-LysC-BS"/>
</dbReference>
<evidence type="ECO:0000256" key="9">
    <source>
        <dbReference type="ARBA" id="ARBA00022840"/>
    </source>
</evidence>
<dbReference type="UniPathway" id="UPA00050">
    <property type="reaction ID" value="UER00461"/>
</dbReference>
<dbReference type="InterPro" id="IPR001341">
    <property type="entry name" value="Asp_kinase"/>
</dbReference>
<dbReference type="UniPathway" id="UPA00051">
    <property type="reaction ID" value="UER00462"/>
</dbReference>
<gene>
    <name evidence="13" type="ORF">LCGC14_2177400</name>
</gene>
<dbReference type="PROSITE" id="PS00324">
    <property type="entry name" value="ASPARTOKINASE"/>
    <property type="match status" value="1"/>
</dbReference>
<protein>
    <recommendedName>
        <fullName evidence="4">aspartate kinase</fullName>
        <ecNumber evidence="4">2.7.2.4</ecNumber>
    </recommendedName>
</protein>
<dbReference type="InterPro" id="IPR001048">
    <property type="entry name" value="Asp/Glu/Uridylate_kinase"/>
</dbReference>
<evidence type="ECO:0000256" key="2">
    <source>
        <dbReference type="ARBA" id="ARBA00005139"/>
    </source>
</evidence>
<dbReference type="GO" id="GO:0009089">
    <property type="term" value="P:lysine biosynthetic process via diaminopimelate"/>
    <property type="evidence" value="ECO:0007669"/>
    <property type="project" value="TreeGrafter"/>
</dbReference>
<dbReference type="CDD" id="cd04261">
    <property type="entry name" value="AAK_AKii-LysC-BS"/>
    <property type="match status" value="1"/>
</dbReference>
<dbReference type="Pfam" id="PF00696">
    <property type="entry name" value="AA_kinase"/>
    <property type="match status" value="1"/>
</dbReference>
<comment type="similarity">
    <text evidence="3">Belongs to the aspartokinase family.</text>
</comment>
<evidence type="ECO:0000256" key="5">
    <source>
        <dbReference type="ARBA" id="ARBA00022605"/>
    </source>
</evidence>
<dbReference type="PANTHER" id="PTHR21499:SF3">
    <property type="entry name" value="ASPARTOKINASE"/>
    <property type="match status" value="1"/>
</dbReference>
<proteinExistence type="inferred from homology"/>
<comment type="pathway">
    <text evidence="1">Amino-acid biosynthesis; L-methionine biosynthesis via de novo pathway; L-homoserine from L-aspartate: step 1/3.</text>
</comment>
<evidence type="ECO:0000256" key="6">
    <source>
        <dbReference type="ARBA" id="ARBA00022679"/>
    </source>
</evidence>
<keyword evidence="9" id="KW-0067">ATP-binding</keyword>
<keyword evidence="6" id="KW-0808">Transferase</keyword>
<reference evidence="13" key="1">
    <citation type="journal article" date="2015" name="Nature">
        <title>Complex archaea that bridge the gap between prokaryotes and eukaryotes.</title>
        <authorList>
            <person name="Spang A."/>
            <person name="Saw J.H."/>
            <person name="Jorgensen S.L."/>
            <person name="Zaremba-Niedzwiedzka K."/>
            <person name="Martijn J."/>
            <person name="Lind A.E."/>
            <person name="van Eijk R."/>
            <person name="Schleper C."/>
            <person name="Guy L."/>
            <person name="Ettema T.J."/>
        </authorList>
    </citation>
    <scope>NUCLEOTIDE SEQUENCE</scope>
</reference>
<keyword evidence="7" id="KW-0547">Nucleotide-binding</keyword>
<comment type="pathway">
    <text evidence="2">Amino-acid biosynthesis; L-threonine biosynthesis; L-threonine from L-aspartate: step 1/5.</text>
</comment>
<accession>A0A0F9GJ32</accession>
<dbReference type="NCBIfam" id="NF005155">
    <property type="entry name" value="PRK06635.1-4"/>
    <property type="match status" value="1"/>
</dbReference>
<comment type="caution">
    <text evidence="13">The sequence shown here is derived from an EMBL/GenBank/DDBJ whole genome shotgun (WGS) entry which is preliminary data.</text>
</comment>
<comment type="catalytic activity">
    <reaction evidence="11">
        <text>L-aspartate + ATP = 4-phospho-L-aspartate + ADP</text>
        <dbReference type="Rhea" id="RHEA:23776"/>
        <dbReference type="ChEBI" id="CHEBI:29991"/>
        <dbReference type="ChEBI" id="CHEBI:30616"/>
        <dbReference type="ChEBI" id="CHEBI:57535"/>
        <dbReference type="ChEBI" id="CHEBI:456216"/>
        <dbReference type="EC" id="2.7.2.4"/>
    </reaction>
</comment>
<dbReference type="EMBL" id="LAZR01028248">
    <property type="protein sequence ID" value="KKL63207.1"/>
    <property type="molecule type" value="Genomic_DNA"/>
</dbReference>
<evidence type="ECO:0000313" key="13">
    <source>
        <dbReference type="EMBL" id="KKL63207.1"/>
    </source>
</evidence>
<keyword evidence="10" id="KW-0457">Lysine biosynthesis</keyword>
<dbReference type="GO" id="GO:0005829">
    <property type="term" value="C:cytosol"/>
    <property type="evidence" value="ECO:0007669"/>
    <property type="project" value="TreeGrafter"/>
</dbReference>
<dbReference type="PANTHER" id="PTHR21499">
    <property type="entry name" value="ASPARTATE KINASE"/>
    <property type="match status" value="1"/>
</dbReference>
<keyword evidence="8" id="KW-0418">Kinase</keyword>
<dbReference type="GO" id="GO:0005524">
    <property type="term" value="F:ATP binding"/>
    <property type="evidence" value="ECO:0007669"/>
    <property type="project" value="UniProtKB-KW"/>
</dbReference>
<dbReference type="GO" id="GO:0009088">
    <property type="term" value="P:threonine biosynthetic process"/>
    <property type="evidence" value="ECO:0007669"/>
    <property type="project" value="UniProtKB-UniPathway"/>
</dbReference>
<feature type="domain" description="Aspartate/glutamate/uridylate kinase" evidence="12">
    <location>
        <begin position="3"/>
        <end position="230"/>
    </location>
</feature>
<name>A0A0F9GJ32_9ZZZZ</name>
<evidence type="ECO:0000256" key="10">
    <source>
        <dbReference type="ARBA" id="ARBA00023154"/>
    </source>
</evidence>
<dbReference type="GO" id="GO:0009090">
    <property type="term" value="P:homoserine biosynthetic process"/>
    <property type="evidence" value="ECO:0007669"/>
    <property type="project" value="TreeGrafter"/>
</dbReference>
<dbReference type="GO" id="GO:0004072">
    <property type="term" value="F:aspartate kinase activity"/>
    <property type="evidence" value="ECO:0007669"/>
    <property type="project" value="UniProtKB-EC"/>
</dbReference>
<dbReference type="EC" id="2.7.2.4" evidence="4"/>
<dbReference type="InterPro" id="IPR018042">
    <property type="entry name" value="Aspartate_kinase_CS"/>
</dbReference>